<keyword evidence="2" id="KW-1185">Reference proteome</keyword>
<dbReference type="EMBL" id="MU267693">
    <property type="protein sequence ID" value="KAH7910996.1"/>
    <property type="molecule type" value="Genomic_DNA"/>
</dbReference>
<evidence type="ECO:0000313" key="2">
    <source>
        <dbReference type="Proteomes" id="UP000790377"/>
    </source>
</evidence>
<dbReference type="Proteomes" id="UP000790377">
    <property type="component" value="Unassembled WGS sequence"/>
</dbReference>
<accession>A0ACB8AD74</accession>
<organism evidence="1 2">
    <name type="scientific">Hygrophoropsis aurantiaca</name>
    <dbReference type="NCBI Taxonomy" id="72124"/>
    <lineage>
        <taxon>Eukaryota</taxon>
        <taxon>Fungi</taxon>
        <taxon>Dikarya</taxon>
        <taxon>Basidiomycota</taxon>
        <taxon>Agaricomycotina</taxon>
        <taxon>Agaricomycetes</taxon>
        <taxon>Agaricomycetidae</taxon>
        <taxon>Boletales</taxon>
        <taxon>Coniophorineae</taxon>
        <taxon>Hygrophoropsidaceae</taxon>
        <taxon>Hygrophoropsis</taxon>
    </lineage>
</organism>
<comment type="caution">
    <text evidence="1">The sequence shown here is derived from an EMBL/GenBank/DDBJ whole genome shotgun (WGS) entry which is preliminary data.</text>
</comment>
<evidence type="ECO:0000313" key="1">
    <source>
        <dbReference type="EMBL" id="KAH7910996.1"/>
    </source>
</evidence>
<sequence length="530" mass="58413">MLPPPSEMEAKFYYSGLPSAPILIARTSTTPWQMPGLEPYLQLKELRAAGNHALKDVWEDNLAFKVHALLESMKVMWTSTDVVRIVNAGAASSSAPVIIWIGVLPESLSGDDGAVVASKCQALIIENGIADVDVEIRESIVTRLAGPKLFTPAFTSDHTVEVCEPFTATLGMPICAQSTPWAEGTAGFFMVDGVHPERLLLVTAHHVVFPPDKNETNERFECKNDSQPRRNVMLFGDVGFEKHLESIKLMIRDQEYRAQHREVRIGLIMGRNDPAANQERREAQAELDKLRAGMESLSTFYQHIFTHWATPESRILGHVILSPPIKVNVGSEGYTEDWAIIEIDAHKINKSNFNGNAIDLGTRPESEYNHMIHPNNRNAESFKYPGNRLLMLKNTISDEEMRSPTTYDQDNEPCTMVMKRGLTTGLTIGRANNICSYTRFYKGYGIEAAASKEWSILPHDKSSGPFSDIGDSGSVVVDGCGRIGGLLTSGAATTASSKVDITYATPISFILKSMQNHGISKPNINPVLTV</sequence>
<name>A0ACB8AD74_9AGAM</name>
<reference evidence="1" key="1">
    <citation type="journal article" date="2021" name="New Phytol.">
        <title>Evolutionary innovations through gain and loss of genes in the ectomycorrhizal Boletales.</title>
        <authorList>
            <person name="Wu G."/>
            <person name="Miyauchi S."/>
            <person name="Morin E."/>
            <person name="Kuo A."/>
            <person name="Drula E."/>
            <person name="Varga T."/>
            <person name="Kohler A."/>
            <person name="Feng B."/>
            <person name="Cao Y."/>
            <person name="Lipzen A."/>
            <person name="Daum C."/>
            <person name="Hundley H."/>
            <person name="Pangilinan J."/>
            <person name="Johnson J."/>
            <person name="Barry K."/>
            <person name="LaButti K."/>
            <person name="Ng V."/>
            <person name="Ahrendt S."/>
            <person name="Min B."/>
            <person name="Choi I.G."/>
            <person name="Park H."/>
            <person name="Plett J.M."/>
            <person name="Magnuson J."/>
            <person name="Spatafora J.W."/>
            <person name="Nagy L.G."/>
            <person name="Henrissat B."/>
            <person name="Grigoriev I.V."/>
            <person name="Yang Z.L."/>
            <person name="Xu J."/>
            <person name="Martin F.M."/>
        </authorList>
    </citation>
    <scope>NUCLEOTIDE SEQUENCE</scope>
    <source>
        <strain evidence="1">ATCC 28755</strain>
    </source>
</reference>
<protein>
    <submittedName>
        <fullName evidence="1">Uncharacterized protein</fullName>
    </submittedName>
</protein>
<proteinExistence type="predicted"/>
<gene>
    <name evidence="1" type="ORF">BJ138DRAFT_1151683</name>
</gene>